<sequence length="254" mass="28744">MAQTTKDKFAVGGILDTIAPWVMLLGGLLITVGFVLSFTTAPLVNGAGVNEPAVIGGVVIANKLLLSQKIFYWHVPVAVASAIALLLMAYFSVRFLMTRKHEYDMRANIAMELSLVFVLCTMVSGTFWERFEWGVWWTWEPRLTTYFILMMLVFGYFILRNAIDDPERRGVYCAVFGILSFVDMPISFVVTRLVPSSLHPVVFRTDSGLSPDMLLPFLLSMFGMCMVLYGLYRLRLRTQLIQERVDAIQETLED</sequence>
<proteinExistence type="inferred from homology"/>
<accession>C7N4I9</accession>
<dbReference type="PANTHER" id="PTHR30071">
    <property type="entry name" value="HEME EXPORTER PROTEIN C"/>
    <property type="match status" value="1"/>
</dbReference>
<feature type="transmembrane region" description="Helical" evidence="8">
    <location>
        <begin position="143"/>
        <end position="159"/>
    </location>
</feature>
<feature type="transmembrane region" description="Helical" evidence="8">
    <location>
        <begin position="214"/>
        <end position="232"/>
    </location>
</feature>
<comment type="similarity">
    <text evidence="2">Belongs to the CcmC/CycZ/HelC family.</text>
</comment>
<dbReference type="HOGENOM" id="CLU_066538_0_0_11"/>
<keyword evidence="5" id="KW-0201">Cytochrome c-type biogenesis</keyword>
<evidence type="ECO:0000256" key="3">
    <source>
        <dbReference type="ARBA" id="ARBA00016463"/>
    </source>
</evidence>
<evidence type="ECO:0000256" key="4">
    <source>
        <dbReference type="ARBA" id="ARBA00022692"/>
    </source>
</evidence>
<evidence type="ECO:0000256" key="5">
    <source>
        <dbReference type="ARBA" id="ARBA00022748"/>
    </source>
</evidence>
<keyword evidence="4 8" id="KW-0812">Transmembrane</keyword>
<keyword evidence="11" id="KW-1185">Reference proteome</keyword>
<evidence type="ECO:0000256" key="1">
    <source>
        <dbReference type="ARBA" id="ARBA00004141"/>
    </source>
</evidence>
<dbReference type="InterPro" id="IPR045062">
    <property type="entry name" value="Cyt_c_biogenesis_CcsA/CcmC"/>
</dbReference>
<feature type="transmembrane region" description="Helical" evidence="8">
    <location>
        <begin position="171"/>
        <end position="194"/>
    </location>
</feature>
<dbReference type="PRINTS" id="PR01386">
    <property type="entry name" value="CCMCBIOGNSIS"/>
</dbReference>
<evidence type="ECO:0000259" key="9">
    <source>
        <dbReference type="Pfam" id="PF01578"/>
    </source>
</evidence>
<dbReference type="PANTHER" id="PTHR30071:SF1">
    <property type="entry name" value="CYTOCHROME B_B6 PROTEIN-RELATED"/>
    <property type="match status" value="1"/>
</dbReference>
<dbReference type="Pfam" id="PF01578">
    <property type="entry name" value="Cytochrom_C_asm"/>
    <property type="match status" value="1"/>
</dbReference>
<feature type="transmembrane region" description="Helical" evidence="8">
    <location>
        <begin position="21"/>
        <end position="44"/>
    </location>
</feature>
<dbReference type="GO" id="GO:0020037">
    <property type="term" value="F:heme binding"/>
    <property type="evidence" value="ECO:0007669"/>
    <property type="project" value="InterPro"/>
</dbReference>
<dbReference type="GO" id="GO:0015232">
    <property type="term" value="F:heme transmembrane transporter activity"/>
    <property type="evidence" value="ECO:0007669"/>
    <property type="project" value="InterPro"/>
</dbReference>
<dbReference type="AlphaFoldDB" id="C7N4I9"/>
<evidence type="ECO:0000256" key="6">
    <source>
        <dbReference type="ARBA" id="ARBA00022989"/>
    </source>
</evidence>
<feature type="transmembrane region" description="Helical" evidence="8">
    <location>
        <begin position="71"/>
        <end position="97"/>
    </location>
</feature>
<dbReference type="STRING" id="471855.Shel_07680"/>
<dbReference type="GO" id="GO:0017004">
    <property type="term" value="P:cytochrome complex assembly"/>
    <property type="evidence" value="ECO:0007669"/>
    <property type="project" value="UniProtKB-KW"/>
</dbReference>
<evidence type="ECO:0000256" key="2">
    <source>
        <dbReference type="ARBA" id="ARBA00005840"/>
    </source>
</evidence>
<evidence type="ECO:0000256" key="7">
    <source>
        <dbReference type="ARBA" id="ARBA00023136"/>
    </source>
</evidence>
<dbReference type="Proteomes" id="UP000002026">
    <property type="component" value="Chromosome"/>
</dbReference>
<comment type="subcellular location">
    <subcellularLocation>
        <location evidence="1">Membrane</location>
        <topology evidence="1">Multi-pass membrane protein</topology>
    </subcellularLocation>
</comment>
<protein>
    <recommendedName>
        <fullName evidence="3">Heme exporter protein C</fullName>
    </recommendedName>
</protein>
<dbReference type="eggNOG" id="COG0755">
    <property type="taxonomic scope" value="Bacteria"/>
</dbReference>
<evidence type="ECO:0000256" key="8">
    <source>
        <dbReference type="SAM" id="Phobius"/>
    </source>
</evidence>
<dbReference type="EMBL" id="CP001684">
    <property type="protein sequence ID" value="ACV21824.1"/>
    <property type="molecule type" value="Genomic_DNA"/>
</dbReference>
<dbReference type="RefSeq" id="WP_012797928.1">
    <property type="nucleotide sequence ID" value="NC_013165.1"/>
</dbReference>
<evidence type="ECO:0000313" key="10">
    <source>
        <dbReference type="EMBL" id="ACV21824.1"/>
    </source>
</evidence>
<keyword evidence="6 8" id="KW-1133">Transmembrane helix</keyword>
<evidence type="ECO:0000313" key="11">
    <source>
        <dbReference type="Proteomes" id="UP000002026"/>
    </source>
</evidence>
<feature type="domain" description="Cytochrome c assembly protein" evidence="9">
    <location>
        <begin position="63"/>
        <end position="199"/>
    </location>
</feature>
<dbReference type="GO" id="GO:0005886">
    <property type="term" value="C:plasma membrane"/>
    <property type="evidence" value="ECO:0007669"/>
    <property type="project" value="TreeGrafter"/>
</dbReference>
<reference evidence="10 11" key="1">
    <citation type="journal article" date="2009" name="Stand. Genomic Sci.">
        <title>Complete genome sequence of Slackia heliotrinireducens type strain (RHS 1).</title>
        <authorList>
            <person name="Pukall R."/>
            <person name="Lapidus A."/>
            <person name="Nolan M."/>
            <person name="Copeland A."/>
            <person name="Glavina Del Rio T."/>
            <person name="Lucas S."/>
            <person name="Chen F."/>
            <person name="Tice H."/>
            <person name="Cheng J.F."/>
            <person name="Chertkov O."/>
            <person name="Bruce D."/>
            <person name="Goodwin L."/>
            <person name="Kuske C."/>
            <person name="Brettin T."/>
            <person name="Detter J.C."/>
            <person name="Han C."/>
            <person name="Pitluck S."/>
            <person name="Pati A."/>
            <person name="Mavrommatis K."/>
            <person name="Ivanova N."/>
            <person name="Ovchinnikova G."/>
            <person name="Chen A."/>
            <person name="Palaniappan K."/>
            <person name="Schneider S."/>
            <person name="Rohde M."/>
            <person name="Chain P."/>
            <person name="D'haeseleer P."/>
            <person name="Goker M."/>
            <person name="Bristow J."/>
            <person name="Eisen J.A."/>
            <person name="Markowitz V."/>
            <person name="Kyrpides N.C."/>
            <person name="Klenk H.P."/>
            <person name="Hugenholtz P."/>
        </authorList>
    </citation>
    <scope>NUCLEOTIDE SEQUENCE [LARGE SCALE GENOMIC DNA]</scope>
    <source>
        <strain evidence="11">ATCC 29202 / DSM 20476 / NCTC 11029 / RHS 1</strain>
    </source>
</reference>
<dbReference type="InterPro" id="IPR003557">
    <property type="entry name" value="Cyt_c_biogenesis_CcmC"/>
</dbReference>
<feature type="transmembrane region" description="Helical" evidence="8">
    <location>
        <begin position="109"/>
        <end position="128"/>
    </location>
</feature>
<name>C7N4I9_SLAHD</name>
<gene>
    <name evidence="10" type="ordered locus">Shel_07680</name>
</gene>
<keyword evidence="7 8" id="KW-0472">Membrane</keyword>
<dbReference type="InterPro" id="IPR002541">
    <property type="entry name" value="Cyt_c_assembly"/>
</dbReference>
<dbReference type="KEGG" id="shi:Shel_07680"/>
<organism evidence="10 11">
    <name type="scientific">Slackia heliotrinireducens (strain ATCC 29202 / DSM 20476 / NCTC 11029 / RHS 1)</name>
    <name type="common">Peptococcus heliotrinreducens</name>
    <dbReference type="NCBI Taxonomy" id="471855"/>
    <lineage>
        <taxon>Bacteria</taxon>
        <taxon>Bacillati</taxon>
        <taxon>Actinomycetota</taxon>
        <taxon>Coriobacteriia</taxon>
        <taxon>Eggerthellales</taxon>
        <taxon>Eggerthellaceae</taxon>
        <taxon>Slackia</taxon>
    </lineage>
</organism>